<dbReference type="AlphaFoldDB" id="A0A0W0R4U3"/>
<dbReference type="PATRIC" id="fig|45056.6.peg.727"/>
<proteinExistence type="predicted"/>
<geneLocation type="plasmid" evidence="3 5">
    <name>20</name>
</geneLocation>
<dbReference type="EMBL" id="LNKA01000001">
    <property type="protein sequence ID" value="KTC66046.1"/>
    <property type="molecule type" value="Genomic_DNA"/>
</dbReference>
<organism evidence="2 4">
    <name type="scientific">Legionella adelaidensis</name>
    <dbReference type="NCBI Taxonomy" id="45056"/>
    <lineage>
        <taxon>Bacteria</taxon>
        <taxon>Pseudomonadati</taxon>
        <taxon>Pseudomonadota</taxon>
        <taxon>Gammaproteobacteria</taxon>
        <taxon>Legionellales</taxon>
        <taxon>Legionellaceae</taxon>
        <taxon>Legionella</taxon>
    </lineage>
</organism>
<evidence type="ECO:0000256" key="1">
    <source>
        <dbReference type="SAM" id="MobiDB-lite"/>
    </source>
</evidence>
<reference evidence="2 4" key="1">
    <citation type="submission" date="2015-11" db="EMBL/GenBank/DDBJ databases">
        <title>Identification of large and diverse effector repertoires of 38 Legionella species.</title>
        <authorList>
            <person name="Burstein D."/>
            <person name="Amaro F."/>
            <person name="Zusman T."/>
            <person name="Lifshitz Z."/>
            <person name="Cohen O."/>
            <person name="Gilbert J.A."/>
            <person name="Pupko T."/>
            <person name="Shuman H.A."/>
            <person name="Segal G."/>
        </authorList>
    </citation>
    <scope>NUCLEOTIDE SEQUENCE [LARGE SCALE GENOMIC DNA]</scope>
    <source>
        <strain evidence="2 4">1762-AUS-E</strain>
    </source>
</reference>
<dbReference type="Proteomes" id="UP000281170">
    <property type="component" value="Plasmid 20"/>
</dbReference>
<dbReference type="RefSeq" id="WP_058461753.1">
    <property type="nucleotide sequence ID" value="NZ_CAAAHS010000005.1"/>
</dbReference>
<feature type="region of interest" description="Disordered" evidence="1">
    <location>
        <begin position="1"/>
        <end position="54"/>
    </location>
</feature>
<dbReference type="Proteomes" id="UP000054859">
    <property type="component" value="Unassembled WGS sequence"/>
</dbReference>
<dbReference type="EMBL" id="LR134429">
    <property type="protein sequence ID" value="VEH85736.1"/>
    <property type="molecule type" value="Genomic_DNA"/>
</dbReference>
<sequence>MSSGGGDDSAAAAAPVQSQEAPKVTVPTSTTSRKHPRQVTKAVNKLGFEEENPDRSAFKRVQVQRPQQFDLNQVYYVAFPIATAAPVILPEVPVPPTDVQLSRQVTGAEPIIAQGEAVQHSLLTPGEVPAPPSLLSRISRPPLPEARLYIGVGESYRFFSPQRPSDQAPTLCHPKPHV</sequence>
<evidence type="ECO:0000313" key="5">
    <source>
        <dbReference type="Proteomes" id="UP000281170"/>
    </source>
</evidence>
<feature type="compositionally biased region" description="Polar residues" evidence="1">
    <location>
        <begin position="16"/>
        <end position="31"/>
    </location>
</feature>
<gene>
    <name evidence="2" type="ORF">Lade_0704</name>
    <name evidence="3" type="ORF">NCTC12735_01371</name>
</gene>
<evidence type="ECO:0000313" key="4">
    <source>
        <dbReference type="Proteomes" id="UP000054859"/>
    </source>
</evidence>
<name>A0A0W0R4U3_9GAMM</name>
<accession>A0A0W0R4U3</accession>
<dbReference type="KEGG" id="ladl:NCTC12735_01371"/>
<reference evidence="3 5" key="2">
    <citation type="submission" date="2018-12" db="EMBL/GenBank/DDBJ databases">
        <authorList>
            <consortium name="Pathogen Informatics"/>
        </authorList>
    </citation>
    <scope>NUCLEOTIDE SEQUENCE [LARGE SCALE GENOMIC DNA]</scope>
    <source>
        <strain evidence="3 5">NCTC12735</strain>
        <plasmid evidence="5">20</plasmid>
    </source>
</reference>
<keyword evidence="4" id="KW-1185">Reference proteome</keyword>
<evidence type="ECO:0000313" key="2">
    <source>
        <dbReference type="EMBL" id="KTC66046.1"/>
    </source>
</evidence>
<keyword evidence="3" id="KW-0614">Plasmid</keyword>
<protein>
    <submittedName>
        <fullName evidence="2">Uncharacterized protein</fullName>
    </submittedName>
</protein>
<evidence type="ECO:0000313" key="3">
    <source>
        <dbReference type="EMBL" id="VEH85736.1"/>
    </source>
</evidence>